<reference evidence="1" key="1">
    <citation type="submission" date="2015-12" db="EMBL/GenBank/DDBJ databases">
        <title>Gene expression during late stages of embryo sac development: a critical building block for successful pollen-pistil interactions.</title>
        <authorList>
            <person name="Liu Y."/>
            <person name="Joly V."/>
            <person name="Sabar M."/>
            <person name="Matton D.P."/>
        </authorList>
    </citation>
    <scope>NUCLEOTIDE SEQUENCE</scope>
</reference>
<proteinExistence type="predicted"/>
<name>A0A0V0H7A1_SOLCH</name>
<evidence type="ECO:0000313" key="1">
    <source>
        <dbReference type="EMBL" id="JAP15785.1"/>
    </source>
</evidence>
<sequence length="76" mass="8772">MSGNLQCIWYTLIQDTKVLERCCIVGFLICDLKMLCSQFFVNSCIIGYCNVFGTCYKMVTKLSRYVLVCCYINNII</sequence>
<accession>A0A0V0H7A1</accession>
<dbReference type="AlphaFoldDB" id="A0A0V0H7A1"/>
<organism evidence="1">
    <name type="scientific">Solanum chacoense</name>
    <name type="common">Chaco potato</name>
    <dbReference type="NCBI Taxonomy" id="4108"/>
    <lineage>
        <taxon>Eukaryota</taxon>
        <taxon>Viridiplantae</taxon>
        <taxon>Streptophyta</taxon>
        <taxon>Embryophyta</taxon>
        <taxon>Tracheophyta</taxon>
        <taxon>Spermatophyta</taxon>
        <taxon>Magnoliopsida</taxon>
        <taxon>eudicotyledons</taxon>
        <taxon>Gunneridae</taxon>
        <taxon>Pentapetalae</taxon>
        <taxon>asterids</taxon>
        <taxon>lamiids</taxon>
        <taxon>Solanales</taxon>
        <taxon>Solanaceae</taxon>
        <taxon>Solanoideae</taxon>
        <taxon>Solaneae</taxon>
        <taxon>Solanum</taxon>
    </lineage>
</organism>
<protein>
    <submittedName>
        <fullName evidence="1">Putative ovule protein</fullName>
    </submittedName>
</protein>
<dbReference type="EMBL" id="GEDG01024689">
    <property type="protein sequence ID" value="JAP15785.1"/>
    <property type="molecule type" value="Transcribed_RNA"/>
</dbReference>